<proteinExistence type="predicted"/>
<gene>
    <name evidence="1" type="ORF">LITE_LOCUS9037</name>
</gene>
<sequence length="101" mass="11274">MIFGLLMEALGVGDFIRRGVGGRVLESPFAGGSCASSLHYLFSHHVLSSLSTRQIEQSSENCRIHISDYDYSESLYEFQGRFSGEFGAQDLDGHRWNCMGF</sequence>
<accession>A0AAV0IIW3</accession>
<reference evidence="1" key="1">
    <citation type="submission" date="2022-08" db="EMBL/GenBank/DDBJ databases">
        <authorList>
            <person name="Gutierrez-Valencia J."/>
        </authorList>
    </citation>
    <scope>NUCLEOTIDE SEQUENCE</scope>
</reference>
<evidence type="ECO:0000313" key="1">
    <source>
        <dbReference type="EMBL" id="CAI0396245.1"/>
    </source>
</evidence>
<protein>
    <submittedName>
        <fullName evidence="1">Uncharacterized protein</fullName>
    </submittedName>
</protein>
<organism evidence="1 2">
    <name type="scientific">Linum tenue</name>
    <dbReference type="NCBI Taxonomy" id="586396"/>
    <lineage>
        <taxon>Eukaryota</taxon>
        <taxon>Viridiplantae</taxon>
        <taxon>Streptophyta</taxon>
        <taxon>Embryophyta</taxon>
        <taxon>Tracheophyta</taxon>
        <taxon>Spermatophyta</taxon>
        <taxon>Magnoliopsida</taxon>
        <taxon>eudicotyledons</taxon>
        <taxon>Gunneridae</taxon>
        <taxon>Pentapetalae</taxon>
        <taxon>rosids</taxon>
        <taxon>fabids</taxon>
        <taxon>Malpighiales</taxon>
        <taxon>Linaceae</taxon>
        <taxon>Linum</taxon>
    </lineage>
</organism>
<comment type="caution">
    <text evidence="1">The sequence shown here is derived from an EMBL/GenBank/DDBJ whole genome shotgun (WGS) entry which is preliminary data.</text>
</comment>
<evidence type="ECO:0000313" key="2">
    <source>
        <dbReference type="Proteomes" id="UP001154282"/>
    </source>
</evidence>
<dbReference type="EMBL" id="CAMGYJ010000003">
    <property type="protein sequence ID" value="CAI0396245.1"/>
    <property type="molecule type" value="Genomic_DNA"/>
</dbReference>
<keyword evidence="2" id="KW-1185">Reference proteome</keyword>
<name>A0AAV0IIW3_9ROSI</name>
<dbReference type="Proteomes" id="UP001154282">
    <property type="component" value="Unassembled WGS sequence"/>
</dbReference>
<dbReference type="AlphaFoldDB" id="A0AAV0IIW3"/>